<dbReference type="PANTHER" id="PTHR43767">
    <property type="entry name" value="LONG-CHAIN-FATTY-ACID--COA LIGASE"/>
    <property type="match status" value="1"/>
</dbReference>
<dbReference type="Gene3D" id="3.30.300.30">
    <property type="match status" value="1"/>
</dbReference>
<comment type="caution">
    <text evidence="5">The sequence shown here is derived from an EMBL/GenBank/DDBJ whole genome shotgun (WGS) entry which is preliminary data.</text>
</comment>
<dbReference type="Proteomes" id="UP000037712">
    <property type="component" value="Unassembled WGS sequence"/>
</dbReference>
<dbReference type="InterPro" id="IPR020845">
    <property type="entry name" value="AMP-binding_CS"/>
</dbReference>
<dbReference type="EMBL" id="AZYO01000016">
    <property type="protein sequence ID" value="KOS56608.1"/>
    <property type="molecule type" value="Genomic_DNA"/>
</dbReference>
<dbReference type="InterPro" id="IPR000873">
    <property type="entry name" value="AMP-dep_synth/lig_dom"/>
</dbReference>
<dbReference type="InterPro" id="IPR025110">
    <property type="entry name" value="AMP-bd_C"/>
</dbReference>
<gene>
    <name evidence="5" type="ORF">Z051_08900</name>
</gene>
<dbReference type="FunFam" id="3.30.300.30:FF:000008">
    <property type="entry name" value="2,3-dihydroxybenzoate-AMP ligase"/>
    <property type="match status" value="1"/>
</dbReference>
<dbReference type="InterPro" id="IPR045851">
    <property type="entry name" value="AMP-bd_C_sf"/>
</dbReference>
<dbReference type="SUPFAM" id="SSF56801">
    <property type="entry name" value="Acetyl-CoA synthetase-like"/>
    <property type="match status" value="1"/>
</dbReference>
<protein>
    <submittedName>
        <fullName evidence="5">Acyl-CoA synthetase</fullName>
    </submittedName>
</protein>
<dbReference type="AlphaFoldDB" id="A0A0M8PQP5"/>
<keyword evidence="2" id="KW-0436">Ligase</keyword>
<proteinExistence type="inferred from homology"/>
<evidence type="ECO:0000259" key="4">
    <source>
        <dbReference type="Pfam" id="PF13193"/>
    </source>
</evidence>
<reference evidence="6" key="2">
    <citation type="submission" date="2015-01" db="EMBL/GenBank/DDBJ databases">
        <title>Draft genome sequence of potential hydrocarbon metabolising strain of Rhodococcus rhodochrous.</title>
        <authorList>
            <person name="Aggarwal R.K."/>
            <person name="Dawar C."/>
        </authorList>
    </citation>
    <scope>NUCLEOTIDE SEQUENCE [LARGE SCALE GENOMIC DNA]</scope>
    <source>
        <strain evidence="6">KG-21</strain>
    </source>
</reference>
<dbReference type="Pfam" id="PF13193">
    <property type="entry name" value="AMP-binding_C"/>
    <property type="match status" value="1"/>
</dbReference>
<organism evidence="5 6">
    <name type="scientific">Rhodococcus rhodochrous KG-21</name>
    <dbReference type="NCBI Taxonomy" id="1441923"/>
    <lineage>
        <taxon>Bacteria</taxon>
        <taxon>Bacillati</taxon>
        <taxon>Actinomycetota</taxon>
        <taxon>Actinomycetes</taxon>
        <taxon>Mycobacteriales</taxon>
        <taxon>Nocardiaceae</taxon>
        <taxon>Rhodococcus</taxon>
    </lineage>
</organism>
<dbReference type="Gene3D" id="3.40.50.12780">
    <property type="entry name" value="N-terminal domain of ligase-like"/>
    <property type="match status" value="1"/>
</dbReference>
<name>A0A0M8PQP5_RHORH</name>
<evidence type="ECO:0000256" key="2">
    <source>
        <dbReference type="ARBA" id="ARBA00022598"/>
    </source>
</evidence>
<evidence type="ECO:0000313" key="5">
    <source>
        <dbReference type="EMBL" id="KOS56608.1"/>
    </source>
</evidence>
<evidence type="ECO:0000313" key="6">
    <source>
        <dbReference type="Proteomes" id="UP000037712"/>
    </source>
</evidence>
<dbReference type="PANTHER" id="PTHR43767:SF1">
    <property type="entry name" value="NONRIBOSOMAL PEPTIDE SYNTHASE PES1 (EUROFUNG)-RELATED"/>
    <property type="match status" value="1"/>
</dbReference>
<sequence>MRPWTALYPNGLDPEPAVPFVSLVDAWRARVDADPDGKAIAYFDGVLTTRETDELSDALAVAFAARGVQRGDRVGIYLQNVPQYALTLLALWKLGAAALVLNPMYRRAELRRLVDDAEIVGMVCADTAVAETADTVRDSSVRWIVSTSDLDFQSRDDARVFPTTDRAVAAPDGDLVELIEQYRGRRPSPVEITGDDVALLAYTSGTTGPPKGAMNSHANVLAVATTFGSFVGLTGGDVVFAVAPLFHITGAVINATLALVHRTTLVFANRFNAEVALEALVEHKVTFTIGSITVFNALYETPGADARHFASVKTLYSGGAPIPPATVEKFEAKFGKYIHNAYGMTETSSGVIAVPPGRRAPVDPASGTLAIGVPLPLIDARVVDANGAVVEPGTQGELELAGPQVISGYWRKPEASASTLPGGRLRTGDGAIIDRHGWVYLVDRLKDQINVSGYKVWPREVEDALYEHPAVHEAAVVGQPDDYQGESVVAFVSLERDAHATESELVDFVRDRLAAYKRPRRVHIVENLPKTQTGKIRRSDLRDRTIPTPTT</sequence>
<dbReference type="PATRIC" id="fig|1441923.3.peg.1974"/>
<comment type="similarity">
    <text evidence="1">Belongs to the ATP-dependent AMP-binding enzyme family.</text>
</comment>
<dbReference type="GO" id="GO:0016878">
    <property type="term" value="F:acid-thiol ligase activity"/>
    <property type="evidence" value="ECO:0007669"/>
    <property type="project" value="UniProtKB-ARBA"/>
</dbReference>
<evidence type="ECO:0000259" key="3">
    <source>
        <dbReference type="Pfam" id="PF00501"/>
    </source>
</evidence>
<dbReference type="InterPro" id="IPR050237">
    <property type="entry name" value="ATP-dep_AMP-bd_enzyme"/>
</dbReference>
<dbReference type="InterPro" id="IPR042099">
    <property type="entry name" value="ANL_N_sf"/>
</dbReference>
<evidence type="ECO:0000256" key="1">
    <source>
        <dbReference type="ARBA" id="ARBA00006432"/>
    </source>
</evidence>
<dbReference type="Pfam" id="PF00501">
    <property type="entry name" value="AMP-binding"/>
    <property type="match status" value="1"/>
</dbReference>
<feature type="domain" description="AMP-dependent synthetase/ligase" evidence="3">
    <location>
        <begin position="29"/>
        <end position="410"/>
    </location>
</feature>
<feature type="domain" description="AMP-binding enzyme C-terminal" evidence="4">
    <location>
        <begin position="460"/>
        <end position="535"/>
    </location>
</feature>
<reference evidence="5 6" key="1">
    <citation type="journal article" date="2015" name="Genome Announc.">
        <title>Draft Genome Sequence of Rhodococcus rhodochrous Strain KG-21, a Soil Isolate from Oil Fields of Krishna-Godavari Basin, India.</title>
        <authorList>
            <person name="Dawar C."/>
            <person name="Aggarwal R.K."/>
        </authorList>
    </citation>
    <scope>NUCLEOTIDE SEQUENCE [LARGE SCALE GENOMIC DNA]</scope>
    <source>
        <strain evidence="5 6">KG-21</strain>
    </source>
</reference>
<dbReference type="PROSITE" id="PS00455">
    <property type="entry name" value="AMP_BINDING"/>
    <property type="match status" value="1"/>
</dbReference>
<accession>A0A0M8PQP5</accession>